<dbReference type="Pfam" id="PF00814">
    <property type="entry name" value="TsaD"/>
    <property type="match status" value="1"/>
</dbReference>
<dbReference type="EMBL" id="MN079085">
    <property type="protein sequence ID" value="QEA04516.1"/>
    <property type="molecule type" value="Genomic_DNA"/>
</dbReference>
<name>A0A5B8R728_9ZZZZ</name>
<sequence length="226" mass="22820">MSGLLAIDTTTTACSVALRAGKAVLCRYEAVGQGHSGTVLAMVRAVLDEAGLEMTDLGALACCSGPGSFTGVRIGIGVTQGLALGADLPVIPVSTLATVAQGACRTHGAAAVAVAMDARMGEVYWGCYRRRGAGVVTAGEEAVVSPDSVVLPGTGDAWLGCGTGYGAYAEVLAERLGEAVTVVDPERLPDARDCLALAEVRLAAGARGVAAEDVVPTYLRNRVTQG</sequence>
<accession>A0A5B8R728</accession>
<dbReference type="CDD" id="cd24032">
    <property type="entry name" value="ASKHA_NBD_TsaB"/>
    <property type="match status" value="1"/>
</dbReference>
<dbReference type="GO" id="GO:0002949">
    <property type="term" value="P:tRNA threonylcarbamoyladenosine modification"/>
    <property type="evidence" value="ECO:0007669"/>
    <property type="project" value="InterPro"/>
</dbReference>
<dbReference type="SUPFAM" id="SSF53067">
    <property type="entry name" value="Actin-like ATPase domain"/>
    <property type="match status" value="2"/>
</dbReference>
<comment type="subcellular location">
    <subcellularLocation>
        <location evidence="1">Cytoplasm</location>
    </subcellularLocation>
</comment>
<dbReference type="InterPro" id="IPR000905">
    <property type="entry name" value="Gcp-like_dom"/>
</dbReference>
<dbReference type="PANTHER" id="PTHR11735">
    <property type="entry name" value="TRNA N6-ADENOSINE THREONYLCARBAMOYLTRANSFERASE"/>
    <property type="match status" value="1"/>
</dbReference>
<evidence type="ECO:0000256" key="3">
    <source>
        <dbReference type="ARBA" id="ARBA00022694"/>
    </source>
</evidence>
<evidence type="ECO:0000256" key="1">
    <source>
        <dbReference type="ARBA" id="ARBA00004496"/>
    </source>
</evidence>
<dbReference type="NCBIfam" id="TIGR03725">
    <property type="entry name" value="T6A_YeaZ"/>
    <property type="match status" value="1"/>
</dbReference>
<organism evidence="5">
    <name type="scientific">uncultured organism</name>
    <dbReference type="NCBI Taxonomy" id="155900"/>
    <lineage>
        <taxon>unclassified sequences</taxon>
        <taxon>environmental samples</taxon>
    </lineage>
</organism>
<gene>
    <name evidence="5" type="primary">tsaB</name>
    <name evidence="5" type="ORF">KBTEX_00824</name>
</gene>
<feature type="domain" description="Gcp-like" evidence="4">
    <location>
        <begin position="31"/>
        <end position="171"/>
    </location>
</feature>
<dbReference type="InterPro" id="IPR022496">
    <property type="entry name" value="T6A_TsaB"/>
</dbReference>
<keyword evidence="2" id="KW-0963">Cytoplasm</keyword>
<protein>
    <submittedName>
        <fullName evidence="5">tRNA threonylcarbamoyladenosine biosynthesis protein TsaB</fullName>
    </submittedName>
</protein>
<evidence type="ECO:0000256" key="2">
    <source>
        <dbReference type="ARBA" id="ARBA00022490"/>
    </source>
</evidence>
<reference evidence="5" key="1">
    <citation type="submission" date="2019-06" db="EMBL/GenBank/DDBJ databases">
        <authorList>
            <person name="Murdoch R.W."/>
            <person name="Fathepure B."/>
        </authorList>
    </citation>
    <scope>NUCLEOTIDE SEQUENCE</scope>
</reference>
<dbReference type="FunFam" id="3.30.420.40:FF:000097">
    <property type="entry name" value="tRNA threonylcarbamoyladenosine biosynthesis protein TsaB"/>
    <property type="match status" value="1"/>
</dbReference>
<keyword evidence="3" id="KW-0819">tRNA processing</keyword>
<evidence type="ECO:0000259" key="4">
    <source>
        <dbReference type="Pfam" id="PF00814"/>
    </source>
</evidence>
<dbReference type="Gene3D" id="3.30.420.40">
    <property type="match status" value="2"/>
</dbReference>
<dbReference type="PANTHER" id="PTHR11735:SF11">
    <property type="entry name" value="TRNA THREONYLCARBAMOYLADENOSINE BIOSYNTHESIS PROTEIN TSAB"/>
    <property type="match status" value="1"/>
</dbReference>
<proteinExistence type="predicted"/>
<dbReference type="InterPro" id="IPR043129">
    <property type="entry name" value="ATPase_NBD"/>
</dbReference>
<evidence type="ECO:0000313" key="5">
    <source>
        <dbReference type="EMBL" id="QEA04516.1"/>
    </source>
</evidence>
<dbReference type="AlphaFoldDB" id="A0A5B8R728"/>